<dbReference type="RefSeq" id="WP_075765844.1">
    <property type="nucleotide sequence ID" value="NZ_CP016076.1"/>
</dbReference>
<evidence type="ECO:0000313" key="3">
    <source>
        <dbReference type="Proteomes" id="UP000185511"/>
    </source>
</evidence>
<dbReference type="InterPro" id="IPR036249">
    <property type="entry name" value="Thioredoxin-like_sf"/>
</dbReference>
<dbReference type="Proteomes" id="UP000185511">
    <property type="component" value="Chromosome"/>
</dbReference>
<accession>A0AAC9LKH7</accession>
<dbReference type="AlphaFoldDB" id="A0AAC9LKH7"/>
<gene>
    <name evidence="2" type="ORF">UA74_29135</name>
</gene>
<keyword evidence="3" id="KW-1185">Reference proteome</keyword>
<dbReference type="InterPro" id="IPR013766">
    <property type="entry name" value="Thioredoxin_domain"/>
</dbReference>
<dbReference type="Gene3D" id="3.40.30.10">
    <property type="entry name" value="Glutaredoxin"/>
    <property type="match status" value="1"/>
</dbReference>
<proteinExistence type="predicted"/>
<dbReference type="CDD" id="cd02947">
    <property type="entry name" value="TRX_family"/>
    <property type="match status" value="1"/>
</dbReference>
<reference evidence="3" key="1">
    <citation type="submission" date="2016-06" db="EMBL/GenBank/DDBJ databases">
        <title>Complete genome sequence of Actinoalloteichus fjordicus DSM 46855 (=ADI127-17), type strain of the new species Actinoalloteichus fjordicus.</title>
        <authorList>
            <person name="Ruckert C."/>
            <person name="Nouioui I."/>
            <person name="Willmese J."/>
            <person name="van Wezel G."/>
            <person name="Klenk H.-P."/>
            <person name="Kalinowski J."/>
            <person name="Zotchev S.B."/>
        </authorList>
    </citation>
    <scope>NUCLEOTIDE SEQUENCE [LARGE SCALE GENOMIC DNA]</scope>
    <source>
        <strain evidence="3">ADI127-7</strain>
    </source>
</reference>
<name>A0AAC9LKH7_9PSEU</name>
<protein>
    <submittedName>
        <fullName evidence="2">Thioredoxin</fullName>
    </submittedName>
</protein>
<feature type="domain" description="Thioredoxin" evidence="1">
    <location>
        <begin position="46"/>
        <end position="153"/>
    </location>
</feature>
<dbReference type="PROSITE" id="PS51352">
    <property type="entry name" value="THIOREDOXIN_2"/>
    <property type="match status" value="1"/>
</dbReference>
<evidence type="ECO:0000313" key="2">
    <source>
        <dbReference type="EMBL" id="APU17819.1"/>
    </source>
</evidence>
<dbReference type="EMBL" id="CP016076">
    <property type="protein sequence ID" value="APU17819.1"/>
    <property type="molecule type" value="Genomic_DNA"/>
</dbReference>
<organism evidence="2 3">
    <name type="scientific">Actinoalloteichus fjordicus</name>
    <dbReference type="NCBI Taxonomy" id="1612552"/>
    <lineage>
        <taxon>Bacteria</taxon>
        <taxon>Bacillati</taxon>
        <taxon>Actinomycetota</taxon>
        <taxon>Actinomycetes</taxon>
        <taxon>Pseudonocardiales</taxon>
        <taxon>Pseudonocardiaceae</taxon>
        <taxon>Actinoalloteichus</taxon>
    </lineage>
</organism>
<dbReference type="Pfam" id="PF00085">
    <property type="entry name" value="Thioredoxin"/>
    <property type="match status" value="1"/>
</dbReference>
<evidence type="ECO:0000259" key="1">
    <source>
        <dbReference type="PROSITE" id="PS51352"/>
    </source>
</evidence>
<sequence length="159" mass="16582">MAGLSALVVAIVAALLIGALHRRAQGRVSVAAEAGESAVTSPGLPLAVQEALTDATAGSAVEPRPVVTLLQLSTTFCAPCRHTRALLTDLVSGLTSVRHVDLDVTDRPDVVTALRVHRVPTTIAFDPAGRELLRVGGVPHRETLLNALRPHLLAADSED</sequence>
<dbReference type="KEGG" id="acad:UA74_29135"/>
<dbReference type="SUPFAM" id="SSF52833">
    <property type="entry name" value="Thioredoxin-like"/>
    <property type="match status" value="1"/>
</dbReference>